<dbReference type="EMBL" id="REGN01009293">
    <property type="protein sequence ID" value="RNA01518.1"/>
    <property type="molecule type" value="Genomic_DNA"/>
</dbReference>
<gene>
    <name evidence="1" type="ORF">BpHYR1_026721</name>
</gene>
<name>A0A3M7PS88_BRAPC</name>
<comment type="caution">
    <text evidence="1">The sequence shown here is derived from an EMBL/GenBank/DDBJ whole genome shotgun (WGS) entry which is preliminary data.</text>
</comment>
<dbReference type="AlphaFoldDB" id="A0A3M7PS88"/>
<evidence type="ECO:0000313" key="2">
    <source>
        <dbReference type="Proteomes" id="UP000276133"/>
    </source>
</evidence>
<proteinExistence type="predicted"/>
<protein>
    <submittedName>
        <fullName evidence="1">Uncharacterized protein</fullName>
    </submittedName>
</protein>
<dbReference type="Proteomes" id="UP000276133">
    <property type="component" value="Unassembled WGS sequence"/>
</dbReference>
<accession>A0A3M7PS88</accession>
<reference evidence="1 2" key="1">
    <citation type="journal article" date="2018" name="Sci. Rep.">
        <title>Genomic signatures of local adaptation to the degree of environmental predictability in rotifers.</title>
        <authorList>
            <person name="Franch-Gras L."/>
            <person name="Hahn C."/>
            <person name="Garcia-Roger E.M."/>
            <person name="Carmona M.J."/>
            <person name="Serra M."/>
            <person name="Gomez A."/>
        </authorList>
    </citation>
    <scope>NUCLEOTIDE SEQUENCE [LARGE SCALE GENOMIC DNA]</scope>
    <source>
        <strain evidence="1">HYR1</strain>
    </source>
</reference>
<keyword evidence="2" id="KW-1185">Reference proteome</keyword>
<evidence type="ECO:0000313" key="1">
    <source>
        <dbReference type="EMBL" id="RNA01518.1"/>
    </source>
</evidence>
<sequence>MVLKMYKLLQFTEHTCAKSFRITNIQENQQNQDRSWNKSITRSCDPTDTFALNFIKFFAKMGIQLWLDGLVANGFGTYYALEVVVFKGFSAPKVKNS</sequence>
<organism evidence="1 2">
    <name type="scientific">Brachionus plicatilis</name>
    <name type="common">Marine rotifer</name>
    <name type="synonym">Brachionus muelleri</name>
    <dbReference type="NCBI Taxonomy" id="10195"/>
    <lineage>
        <taxon>Eukaryota</taxon>
        <taxon>Metazoa</taxon>
        <taxon>Spiralia</taxon>
        <taxon>Gnathifera</taxon>
        <taxon>Rotifera</taxon>
        <taxon>Eurotatoria</taxon>
        <taxon>Monogononta</taxon>
        <taxon>Pseudotrocha</taxon>
        <taxon>Ploima</taxon>
        <taxon>Brachionidae</taxon>
        <taxon>Brachionus</taxon>
    </lineage>
</organism>